<gene>
    <name evidence="2" type="ORF">GCM10010507_01870</name>
</gene>
<accession>A0A918T8M7</accession>
<dbReference type="AlphaFoldDB" id="A0A918T8M7"/>
<sequence>MTTQTVHGSTQTAQQQAAQQQGSHHWVMTVELPGHMTYSTYGTWTPPAGATRHDVFTAIKEQIAKNNPELATANVMFFALEPNQL</sequence>
<evidence type="ECO:0000256" key="1">
    <source>
        <dbReference type="SAM" id="MobiDB-lite"/>
    </source>
</evidence>
<reference evidence="2" key="2">
    <citation type="submission" date="2020-09" db="EMBL/GenBank/DDBJ databases">
        <authorList>
            <person name="Sun Q."/>
            <person name="Ohkuma M."/>
        </authorList>
    </citation>
    <scope>NUCLEOTIDE SEQUENCE</scope>
    <source>
        <strain evidence="2">JCM 4633</strain>
    </source>
</reference>
<dbReference type="EMBL" id="BMVB01000001">
    <property type="protein sequence ID" value="GHC33123.1"/>
    <property type="molecule type" value="Genomic_DNA"/>
</dbReference>
<protein>
    <submittedName>
        <fullName evidence="2">Uncharacterized protein</fullName>
    </submittedName>
</protein>
<dbReference type="RefSeq" id="WP_190107635.1">
    <property type="nucleotide sequence ID" value="NZ_BMVB01000001.1"/>
</dbReference>
<evidence type="ECO:0000313" key="2">
    <source>
        <dbReference type="EMBL" id="GHC33123.1"/>
    </source>
</evidence>
<organism evidence="2 3">
    <name type="scientific">Streptomyces cinnamoneus</name>
    <name type="common">Streptoverticillium cinnamoneum</name>
    <dbReference type="NCBI Taxonomy" id="53446"/>
    <lineage>
        <taxon>Bacteria</taxon>
        <taxon>Bacillati</taxon>
        <taxon>Actinomycetota</taxon>
        <taxon>Actinomycetes</taxon>
        <taxon>Kitasatosporales</taxon>
        <taxon>Streptomycetaceae</taxon>
        <taxon>Streptomyces</taxon>
        <taxon>Streptomyces cinnamoneus group</taxon>
    </lineage>
</organism>
<feature type="region of interest" description="Disordered" evidence="1">
    <location>
        <begin position="1"/>
        <end position="24"/>
    </location>
</feature>
<evidence type="ECO:0000313" key="3">
    <source>
        <dbReference type="Proteomes" id="UP000646244"/>
    </source>
</evidence>
<reference evidence="2" key="1">
    <citation type="journal article" date="2014" name="Int. J. Syst. Evol. Microbiol.">
        <title>Complete genome sequence of Corynebacterium casei LMG S-19264T (=DSM 44701T), isolated from a smear-ripened cheese.</title>
        <authorList>
            <consortium name="US DOE Joint Genome Institute (JGI-PGF)"/>
            <person name="Walter F."/>
            <person name="Albersmeier A."/>
            <person name="Kalinowski J."/>
            <person name="Ruckert C."/>
        </authorList>
    </citation>
    <scope>NUCLEOTIDE SEQUENCE</scope>
    <source>
        <strain evidence="2">JCM 4633</strain>
    </source>
</reference>
<feature type="compositionally biased region" description="Low complexity" evidence="1">
    <location>
        <begin position="10"/>
        <end position="21"/>
    </location>
</feature>
<dbReference type="Proteomes" id="UP000646244">
    <property type="component" value="Unassembled WGS sequence"/>
</dbReference>
<proteinExistence type="predicted"/>
<comment type="caution">
    <text evidence="2">The sequence shown here is derived from an EMBL/GenBank/DDBJ whole genome shotgun (WGS) entry which is preliminary data.</text>
</comment>
<name>A0A918T8M7_STRCJ</name>